<feature type="domain" description="EamA" evidence="7">
    <location>
        <begin position="140"/>
        <end position="273"/>
    </location>
</feature>
<feature type="transmembrane region" description="Helical" evidence="6">
    <location>
        <begin position="138"/>
        <end position="158"/>
    </location>
</feature>
<evidence type="ECO:0000256" key="2">
    <source>
        <dbReference type="ARBA" id="ARBA00007362"/>
    </source>
</evidence>
<feature type="transmembrane region" description="Helical" evidence="6">
    <location>
        <begin position="89"/>
        <end position="106"/>
    </location>
</feature>
<evidence type="ECO:0000256" key="4">
    <source>
        <dbReference type="ARBA" id="ARBA00022989"/>
    </source>
</evidence>
<dbReference type="Pfam" id="PF00892">
    <property type="entry name" value="EamA"/>
    <property type="match status" value="2"/>
</dbReference>
<feature type="domain" description="EamA" evidence="7">
    <location>
        <begin position="4"/>
        <end position="127"/>
    </location>
</feature>
<feature type="transmembrane region" description="Helical" evidence="6">
    <location>
        <begin position="58"/>
        <end position="77"/>
    </location>
</feature>
<evidence type="ECO:0000256" key="5">
    <source>
        <dbReference type="ARBA" id="ARBA00023136"/>
    </source>
</evidence>
<proteinExistence type="inferred from homology"/>
<dbReference type="GO" id="GO:0016020">
    <property type="term" value="C:membrane"/>
    <property type="evidence" value="ECO:0007669"/>
    <property type="project" value="UniProtKB-SubCell"/>
</dbReference>
<dbReference type="InterPro" id="IPR000620">
    <property type="entry name" value="EamA_dom"/>
</dbReference>
<dbReference type="AlphaFoldDB" id="A0A7C4KL04"/>
<feature type="transmembrane region" description="Helical" evidence="6">
    <location>
        <begin position="170"/>
        <end position="188"/>
    </location>
</feature>
<dbReference type="InterPro" id="IPR050638">
    <property type="entry name" value="AA-Vitamin_Transporters"/>
</dbReference>
<keyword evidence="3 6" id="KW-0812">Transmembrane</keyword>
<organism evidence="8">
    <name type="scientific">Anaerolinea thermolimosa</name>
    <dbReference type="NCBI Taxonomy" id="229919"/>
    <lineage>
        <taxon>Bacteria</taxon>
        <taxon>Bacillati</taxon>
        <taxon>Chloroflexota</taxon>
        <taxon>Anaerolineae</taxon>
        <taxon>Anaerolineales</taxon>
        <taxon>Anaerolineaceae</taxon>
        <taxon>Anaerolinea</taxon>
    </lineage>
</organism>
<comment type="similarity">
    <text evidence="2">Belongs to the EamA transporter family.</text>
</comment>
<protein>
    <submittedName>
        <fullName evidence="8">DMT family transporter</fullName>
    </submittedName>
</protein>
<comment type="caution">
    <text evidence="8">The sequence shown here is derived from an EMBL/GenBank/DDBJ whole genome shotgun (WGS) entry which is preliminary data.</text>
</comment>
<evidence type="ECO:0000259" key="7">
    <source>
        <dbReference type="Pfam" id="PF00892"/>
    </source>
</evidence>
<gene>
    <name evidence="8" type="ORF">ENT37_13370</name>
</gene>
<feature type="transmembrane region" description="Helical" evidence="6">
    <location>
        <begin position="258"/>
        <end position="276"/>
    </location>
</feature>
<feature type="transmembrane region" description="Helical" evidence="6">
    <location>
        <begin position="28"/>
        <end position="46"/>
    </location>
</feature>
<evidence type="ECO:0000313" key="8">
    <source>
        <dbReference type="EMBL" id="HGS22839.1"/>
    </source>
</evidence>
<dbReference type="SUPFAM" id="SSF103481">
    <property type="entry name" value="Multidrug resistance efflux transporter EmrE"/>
    <property type="match status" value="2"/>
</dbReference>
<keyword evidence="5 6" id="KW-0472">Membrane</keyword>
<evidence type="ECO:0000256" key="6">
    <source>
        <dbReference type="SAM" id="Phobius"/>
    </source>
</evidence>
<feature type="transmembrane region" description="Helical" evidence="6">
    <location>
        <begin position="233"/>
        <end position="252"/>
    </location>
</feature>
<accession>A0A7C4KL04</accession>
<comment type="subcellular location">
    <subcellularLocation>
        <location evidence="1">Membrane</location>
        <topology evidence="1">Multi-pass membrane protein</topology>
    </subcellularLocation>
</comment>
<dbReference type="PANTHER" id="PTHR32322:SF2">
    <property type="entry name" value="EAMA DOMAIN-CONTAINING PROTEIN"/>
    <property type="match status" value="1"/>
</dbReference>
<keyword evidence="4 6" id="KW-1133">Transmembrane helix</keyword>
<sequence>MTPALFALAAIVLWSVLALLGSQLTHLPPFLMLGIALGIGGLASFFWPKAWRIPWKTLAVGVGGIFGYHFLYFRAFTLAPAVEANLINYLWPLLIVLLSPLILPGMRLRWRHAWGALFGLAGAALIITGGQLSLQARYLPGYLLAGAAALAWALYSLLSRRLSPFPTASVTAFCAAGSLLAFAFHLAARGSLTALAALQPRDWLLLLLIGVGPMGVAFFLWDAALKRGDPRTLGALAYLTPLLSTLNLAAWAGQRLTWVHGTALLLIVAGAVVGSWPARSDLSGERVASQPSTPP</sequence>
<dbReference type="EMBL" id="DSYK01000662">
    <property type="protein sequence ID" value="HGS22839.1"/>
    <property type="molecule type" value="Genomic_DNA"/>
</dbReference>
<feature type="transmembrane region" description="Helical" evidence="6">
    <location>
        <begin position="113"/>
        <end position="132"/>
    </location>
</feature>
<dbReference type="InterPro" id="IPR037185">
    <property type="entry name" value="EmrE-like"/>
</dbReference>
<name>A0A7C4KL04_9CHLR</name>
<dbReference type="PANTHER" id="PTHR32322">
    <property type="entry name" value="INNER MEMBRANE TRANSPORTER"/>
    <property type="match status" value="1"/>
</dbReference>
<reference evidence="8" key="1">
    <citation type="journal article" date="2020" name="mSystems">
        <title>Genome- and Community-Level Interaction Insights into Carbon Utilization and Element Cycling Functions of Hydrothermarchaeota in Hydrothermal Sediment.</title>
        <authorList>
            <person name="Zhou Z."/>
            <person name="Liu Y."/>
            <person name="Xu W."/>
            <person name="Pan J."/>
            <person name="Luo Z.H."/>
            <person name="Li M."/>
        </authorList>
    </citation>
    <scope>NUCLEOTIDE SEQUENCE [LARGE SCALE GENOMIC DNA]</scope>
    <source>
        <strain evidence="8">SpSt-573</strain>
    </source>
</reference>
<evidence type="ECO:0000256" key="3">
    <source>
        <dbReference type="ARBA" id="ARBA00022692"/>
    </source>
</evidence>
<evidence type="ECO:0000256" key="1">
    <source>
        <dbReference type="ARBA" id="ARBA00004141"/>
    </source>
</evidence>
<feature type="transmembrane region" description="Helical" evidence="6">
    <location>
        <begin position="203"/>
        <end position="221"/>
    </location>
</feature>